<accession>M2PHM7</accession>
<dbReference type="Proteomes" id="UP000016930">
    <property type="component" value="Unassembled WGS sequence"/>
</dbReference>
<name>M2PHM7_CERS8</name>
<feature type="transmembrane region" description="Helical" evidence="1">
    <location>
        <begin position="7"/>
        <end position="26"/>
    </location>
</feature>
<keyword evidence="1" id="KW-1133">Transmembrane helix</keyword>
<protein>
    <submittedName>
        <fullName evidence="2">Uncharacterized protein</fullName>
    </submittedName>
</protein>
<keyword evidence="1" id="KW-0472">Membrane</keyword>
<dbReference type="OrthoDB" id="10633285at2759"/>
<organism evidence="2 3">
    <name type="scientific">Ceriporiopsis subvermispora (strain B)</name>
    <name type="common">White-rot fungus</name>
    <name type="synonym">Gelatoporia subvermispora</name>
    <dbReference type="NCBI Taxonomy" id="914234"/>
    <lineage>
        <taxon>Eukaryota</taxon>
        <taxon>Fungi</taxon>
        <taxon>Dikarya</taxon>
        <taxon>Basidiomycota</taxon>
        <taxon>Agaricomycotina</taxon>
        <taxon>Agaricomycetes</taxon>
        <taxon>Polyporales</taxon>
        <taxon>Gelatoporiaceae</taxon>
        <taxon>Gelatoporia</taxon>
    </lineage>
</organism>
<keyword evidence="3" id="KW-1185">Reference proteome</keyword>
<gene>
    <name evidence="2" type="ORF">CERSUDRAFT_116312</name>
</gene>
<dbReference type="AlphaFoldDB" id="M2PHM7"/>
<sequence>MTLRDGTLYFLALLLLNALSIAGWLNNVFVDASGFSIPLSSIIISHFLLNLRQIANVPMGGDNSASAQDEELDGVYSHISTPVLSSFLGNMGELLDDHHETDMIDVMWKEADGVQHDAKHARVDHHAACNALDHHVTLADGQPSIGQGHSKPVAIVTA</sequence>
<evidence type="ECO:0000256" key="1">
    <source>
        <dbReference type="SAM" id="Phobius"/>
    </source>
</evidence>
<dbReference type="HOGENOM" id="CLU_130498_0_0_1"/>
<evidence type="ECO:0000313" key="2">
    <source>
        <dbReference type="EMBL" id="EMD35579.1"/>
    </source>
</evidence>
<dbReference type="EMBL" id="KB445800">
    <property type="protein sequence ID" value="EMD35579.1"/>
    <property type="molecule type" value="Genomic_DNA"/>
</dbReference>
<reference evidence="2 3" key="1">
    <citation type="journal article" date="2012" name="Proc. Natl. Acad. Sci. U.S.A.">
        <title>Comparative genomics of Ceriporiopsis subvermispora and Phanerochaete chrysosporium provide insight into selective ligninolysis.</title>
        <authorList>
            <person name="Fernandez-Fueyo E."/>
            <person name="Ruiz-Duenas F.J."/>
            <person name="Ferreira P."/>
            <person name="Floudas D."/>
            <person name="Hibbett D.S."/>
            <person name="Canessa P."/>
            <person name="Larrondo L.F."/>
            <person name="James T.Y."/>
            <person name="Seelenfreund D."/>
            <person name="Lobos S."/>
            <person name="Polanco R."/>
            <person name="Tello M."/>
            <person name="Honda Y."/>
            <person name="Watanabe T."/>
            <person name="Watanabe T."/>
            <person name="Ryu J.S."/>
            <person name="Kubicek C.P."/>
            <person name="Schmoll M."/>
            <person name="Gaskell J."/>
            <person name="Hammel K.E."/>
            <person name="St John F.J."/>
            <person name="Vanden Wymelenberg A."/>
            <person name="Sabat G."/>
            <person name="Splinter BonDurant S."/>
            <person name="Syed K."/>
            <person name="Yadav J.S."/>
            <person name="Doddapaneni H."/>
            <person name="Subramanian V."/>
            <person name="Lavin J.L."/>
            <person name="Oguiza J.A."/>
            <person name="Perez G."/>
            <person name="Pisabarro A.G."/>
            <person name="Ramirez L."/>
            <person name="Santoyo F."/>
            <person name="Master E."/>
            <person name="Coutinho P.M."/>
            <person name="Henrissat B."/>
            <person name="Lombard V."/>
            <person name="Magnuson J.K."/>
            <person name="Kuees U."/>
            <person name="Hori C."/>
            <person name="Igarashi K."/>
            <person name="Samejima M."/>
            <person name="Held B.W."/>
            <person name="Barry K.W."/>
            <person name="LaButti K.M."/>
            <person name="Lapidus A."/>
            <person name="Lindquist E.A."/>
            <person name="Lucas S.M."/>
            <person name="Riley R."/>
            <person name="Salamov A.A."/>
            <person name="Hoffmeister D."/>
            <person name="Schwenk D."/>
            <person name="Hadar Y."/>
            <person name="Yarden O."/>
            <person name="de Vries R.P."/>
            <person name="Wiebenga A."/>
            <person name="Stenlid J."/>
            <person name="Eastwood D."/>
            <person name="Grigoriev I.V."/>
            <person name="Berka R.M."/>
            <person name="Blanchette R.A."/>
            <person name="Kersten P."/>
            <person name="Martinez A.T."/>
            <person name="Vicuna R."/>
            <person name="Cullen D."/>
        </authorList>
    </citation>
    <scope>NUCLEOTIDE SEQUENCE [LARGE SCALE GENOMIC DNA]</scope>
    <source>
        <strain evidence="2 3">B</strain>
    </source>
</reference>
<proteinExistence type="predicted"/>
<evidence type="ECO:0000313" key="3">
    <source>
        <dbReference type="Proteomes" id="UP000016930"/>
    </source>
</evidence>
<feature type="transmembrane region" description="Helical" evidence="1">
    <location>
        <begin position="32"/>
        <end position="49"/>
    </location>
</feature>
<keyword evidence="1" id="KW-0812">Transmembrane</keyword>